<dbReference type="Pfam" id="PF00005">
    <property type="entry name" value="ABC_tran"/>
    <property type="match status" value="1"/>
</dbReference>
<dbReference type="HOGENOM" id="CLU_000604_95_6_5"/>
<dbReference type="GO" id="GO:0016887">
    <property type="term" value="F:ATP hydrolysis activity"/>
    <property type="evidence" value="ECO:0007669"/>
    <property type="project" value="InterPro"/>
</dbReference>
<dbReference type="EMBL" id="ABIA03000002">
    <property type="protein sequence ID" value="EDQ32017.1"/>
    <property type="molecule type" value="Genomic_DNA"/>
</dbReference>
<comment type="caution">
    <text evidence="10">The sequence shown here is derived from an EMBL/GenBank/DDBJ whole genome shotgun (WGS) entry which is preliminary data.</text>
</comment>
<reference evidence="10 11" key="2">
    <citation type="submission" date="2012-06" db="EMBL/GenBank/DDBJ databases">
        <authorList>
            <person name="Fiebig A."/>
        </authorList>
    </citation>
    <scope>NUCLEOTIDE SEQUENCE [LARGE SCALE GENOMIC DNA]</scope>
    <source>
        <strain evidence="10 11">DFL-43</strain>
    </source>
</reference>
<feature type="transmembrane region" description="Helical" evidence="7">
    <location>
        <begin position="137"/>
        <end position="165"/>
    </location>
</feature>
<gene>
    <name evidence="10" type="ORF">HPDFL43_02869</name>
</gene>
<evidence type="ECO:0000256" key="6">
    <source>
        <dbReference type="ARBA" id="ARBA00023136"/>
    </source>
</evidence>
<evidence type="ECO:0000313" key="11">
    <source>
        <dbReference type="Proteomes" id="UP000004291"/>
    </source>
</evidence>
<dbReference type="RefSeq" id="WP_007196365.1">
    <property type="nucleotide sequence ID" value="NZ_CM002917.1"/>
</dbReference>
<feature type="domain" description="ABC transporter" evidence="8">
    <location>
        <begin position="325"/>
        <end position="557"/>
    </location>
</feature>
<dbReference type="PROSITE" id="PS50929">
    <property type="entry name" value="ABC_TM1F"/>
    <property type="match status" value="1"/>
</dbReference>
<dbReference type="Proteomes" id="UP000004291">
    <property type="component" value="Chromosome"/>
</dbReference>
<dbReference type="InterPro" id="IPR039421">
    <property type="entry name" value="Type_1_exporter"/>
</dbReference>
<dbReference type="Gene3D" id="3.40.50.300">
    <property type="entry name" value="P-loop containing nucleotide triphosphate hydrolases"/>
    <property type="match status" value="1"/>
</dbReference>
<reference evidence="10 11" key="1">
    <citation type="submission" date="2007-10" db="EMBL/GenBank/DDBJ databases">
        <authorList>
            <person name="Wagner-Dobler I."/>
            <person name="Ferriera S."/>
            <person name="Johnson J."/>
            <person name="Kravitz S."/>
            <person name="Beeson K."/>
            <person name="Sutton G."/>
            <person name="Rogers Y.-H."/>
            <person name="Friedman R."/>
            <person name="Frazier M."/>
            <person name="Venter J.C."/>
        </authorList>
    </citation>
    <scope>NUCLEOTIDE SEQUENCE [LARGE SCALE GENOMIC DNA]</scope>
    <source>
        <strain evidence="10 11">DFL-43</strain>
    </source>
</reference>
<dbReference type="PANTHER" id="PTHR43394:SF1">
    <property type="entry name" value="ATP-BINDING CASSETTE SUB-FAMILY B MEMBER 10, MITOCHONDRIAL"/>
    <property type="match status" value="1"/>
</dbReference>
<dbReference type="PANTHER" id="PTHR43394">
    <property type="entry name" value="ATP-DEPENDENT PERMEASE MDL1, MITOCHONDRIAL"/>
    <property type="match status" value="1"/>
</dbReference>
<dbReference type="InterPro" id="IPR003593">
    <property type="entry name" value="AAA+_ATPase"/>
</dbReference>
<dbReference type="InterPro" id="IPR027417">
    <property type="entry name" value="P-loop_NTPase"/>
</dbReference>
<keyword evidence="2 7" id="KW-0812">Transmembrane</keyword>
<dbReference type="eggNOG" id="COG2274">
    <property type="taxonomic scope" value="Bacteria"/>
</dbReference>
<evidence type="ECO:0000256" key="5">
    <source>
        <dbReference type="ARBA" id="ARBA00022989"/>
    </source>
</evidence>
<dbReference type="Gene3D" id="1.20.1560.10">
    <property type="entry name" value="ABC transporter type 1, transmembrane domain"/>
    <property type="match status" value="1"/>
</dbReference>
<proteinExistence type="predicted"/>
<sequence length="557" mass="60899">MSGRVSFWRIRSDPHVIAASVAANLLALALPLLMLQVYDRVIPSKGYETLTVLTIGVVVAIVLEMVLRTTRAQLMAIAGDAFERGIQAKLFERLLKADLSVIERQSPGVYLDQVSSVDRIREFRYGDTAMAVLDMPFAVVFLFVVILISPVIAATILVFTLAAVATVRMLQTHALHLSEKRHEIDRRRFSFLIEVLEGIEPVKSFNLEAFMERRYERLCSTAAEVGAESTRRNNFSQAVTGSIGQLTPVLIASVGAVLVINQAITIGGLAAAMLLSSRIVQPVLKLEALRVGEQDTNRAEAEIAEHISIPLPANGGKTCDQIDSIELSGIQLKRPDSDTNLFSNLNLSLKRGEIIAIDGTNGSGRSMLMWLLMGYCQPDSGMVRVNGVPIQDYNQSELRGRIAYLPPRPRLIEGTVLENMTRFQPQRYLEDALHVATELGLEEYFASHQEGLGIKVGYGLSAGLPTSVVERVPLVGALVGNPDLVLFDEANANLDMHGDKCLKDYIASLKQRAAVILVTQRPSYVALADRKYMLSDGQLSLLKKDAGPVPDNAVAAL</sequence>
<dbReference type="InterPro" id="IPR036640">
    <property type="entry name" value="ABC1_TM_sf"/>
</dbReference>
<dbReference type="GO" id="GO:0005886">
    <property type="term" value="C:plasma membrane"/>
    <property type="evidence" value="ECO:0007669"/>
    <property type="project" value="UniProtKB-SubCell"/>
</dbReference>
<dbReference type="STRING" id="411684.HPDFL43_02869"/>
<organism evidence="10 11">
    <name type="scientific">Hoeflea phototrophica (strain DSM 17068 / NCIMB 14078 / DFL-43)</name>
    <dbReference type="NCBI Taxonomy" id="411684"/>
    <lineage>
        <taxon>Bacteria</taxon>
        <taxon>Pseudomonadati</taxon>
        <taxon>Pseudomonadota</taxon>
        <taxon>Alphaproteobacteria</taxon>
        <taxon>Hyphomicrobiales</taxon>
        <taxon>Rhizobiaceae</taxon>
        <taxon>Hoeflea</taxon>
    </lineage>
</organism>
<keyword evidence="4" id="KW-0067">ATP-binding</keyword>
<evidence type="ECO:0000256" key="2">
    <source>
        <dbReference type="ARBA" id="ARBA00022692"/>
    </source>
</evidence>
<dbReference type="SUPFAM" id="SSF90123">
    <property type="entry name" value="ABC transporter transmembrane region"/>
    <property type="match status" value="1"/>
</dbReference>
<accession>A9DD59</accession>
<dbReference type="InterPro" id="IPR011527">
    <property type="entry name" value="ABC1_TM_dom"/>
</dbReference>
<dbReference type="GO" id="GO:0015421">
    <property type="term" value="F:ABC-type oligopeptide transporter activity"/>
    <property type="evidence" value="ECO:0007669"/>
    <property type="project" value="TreeGrafter"/>
</dbReference>
<dbReference type="Pfam" id="PF00664">
    <property type="entry name" value="ABC_membrane"/>
    <property type="match status" value="1"/>
</dbReference>
<evidence type="ECO:0000256" key="1">
    <source>
        <dbReference type="ARBA" id="ARBA00004651"/>
    </source>
</evidence>
<feature type="transmembrane region" description="Helical" evidence="7">
    <location>
        <begin position="16"/>
        <end position="38"/>
    </location>
</feature>
<keyword evidence="11" id="KW-1185">Reference proteome</keyword>
<dbReference type="SUPFAM" id="SSF52540">
    <property type="entry name" value="P-loop containing nucleoside triphosphate hydrolases"/>
    <property type="match status" value="1"/>
</dbReference>
<evidence type="ECO:0000259" key="9">
    <source>
        <dbReference type="PROSITE" id="PS50929"/>
    </source>
</evidence>
<dbReference type="PROSITE" id="PS50893">
    <property type="entry name" value="ABC_TRANSPORTER_2"/>
    <property type="match status" value="1"/>
</dbReference>
<keyword evidence="3" id="KW-0547">Nucleotide-binding</keyword>
<feature type="transmembrane region" description="Helical" evidence="7">
    <location>
        <begin position="50"/>
        <end position="67"/>
    </location>
</feature>
<evidence type="ECO:0000256" key="3">
    <source>
        <dbReference type="ARBA" id="ARBA00022741"/>
    </source>
</evidence>
<dbReference type="GO" id="GO:0005524">
    <property type="term" value="F:ATP binding"/>
    <property type="evidence" value="ECO:0007669"/>
    <property type="project" value="UniProtKB-KW"/>
</dbReference>
<dbReference type="InterPro" id="IPR003439">
    <property type="entry name" value="ABC_transporter-like_ATP-bd"/>
</dbReference>
<protein>
    <submittedName>
        <fullName evidence="10">ABC-type bacteriocin/lantibiotic exporter</fullName>
    </submittedName>
</protein>
<comment type="subcellular location">
    <subcellularLocation>
        <location evidence="1">Cell membrane</location>
        <topology evidence="1">Multi-pass membrane protein</topology>
    </subcellularLocation>
</comment>
<evidence type="ECO:0000256" key="7">
    <source>
        <dbReference type="SAM" id="Phobius"/>
    </source>
</evidence>
<dbReference type="SMART" id="SM00382">
    <property type="entry name" value="AAA"/>
    <property type="match status" value="1"/>
</dbReference>
<dbReference type="AlphaFoldDB" id="A9DD59"/>
<evidence type="ECO:0000256" key="4">
    <source>
        <dbReference type="ARBA" id="ARBA00022840"/>
    </source>
</evidence>
<keyword evidence="6 7" id="KW-0472">Membrane</keyword>
<keyword evidence="5 7" id="KW-1133">Transmembrane helix</keyword>
<dbReference type="OrthoDB" id="9808328at2"/>
<name>A9DD59_HOEPD</name>
<evidence type="ECO:0000259" key="8">
    <source>
        <dbReference type="PROSITE" id="PS50893"/>
    </source>
</evidence>
<evidence type="ECO:0000313" key="10">
    <source>
        <dbReference type="EMBL" id="EDQ32017.1"/>
    </source>
</evidence>
<feature type="domain" description="ABC transmembrane type-1" evidence="9">
    <location>
        <begin position="16"/>
        <end position="286"/>
    </location>
</feature>